<evidence type="ECO:0000313" key="16">
    <source>
        <dbReference type="EMBL" id="KAG9438696.1"/>
    </source>
</evidence>
<dbReference type="NCBIfam" id="TIGR01011">
    <property type="entry name" value="rpsB_bact"/>
    <property type="match status" value="1"/>
</dbReference>
<dbReference type="EMBL" id="JAINDJ010000019">
    <property type="protein sequence ID" value="KAG9438696.1"/>
    <property type="molecule type" value="Genomic_DNA"/>
</dbReference>
<evidence type="ECO:0000256" key="8">
    <source>
        <dbReference type="ARBA" id="ARBA00022723"/>
    </source>
</evidence>
<dbReference type="GO" id="GO:0046872">
    <property type="term" value="F:metal ion binding"/>
    <property type="evidence" value="ECO:0007669"/>
    <property type="project" value="UniProtKB-KW"/>
</dbReference>
<dbReference type="InterPro" id="IPR007081">
    <property type="entry name" value="RNA_pol_Rpb1_5"/>
</dbReference>
<evidence type="ECO:0000256" key="12">
    <source>
        <dbReference type="ARBA" id="ARBA00023274"/>
    </source>
</evidence>
<dbReference type="GO" id="GO:0006351">
    <property type="term" value="P:DNA-templated transcription"/>
    <property type="evidence" value="ECO:0007669"/>
    <property type="project" value="InterPro"/>
</dbReference>
<keyword evidence="9" id="KW-0862">Zinc</keyword>
<dbReference type="Gene3D" id="1.10.274.100">
    <property type="entry name" value="RNA polymerase Rpb1, domain 3"/>
    <property type="match status" value="1"/>
</dbReference>
<keyword evidence="10" id="KW-0689">Ribosomal protein</keyword>
<dbReference type="Proteomes" id="UP000825729">
    <property type="component" value="Unassembled WGS sequence"/>
</dbReference>
<dbReference type="Pfam" id="PF04998">
    <property type="entry name" value="RNA_pol_Rpb1_5"/>
    <property type="match status" value="1"/>
</dbReference>
<dbReference type="InterPro" id="IPR023591">
    <property type="entry name" value="Ribosomal_uS2_flav_dom_sf"/>
</dbReference>
<dbReference type="SUPFAM" id="SSF52313">
    <property type="entry name" value="Ribosomal protein S2"/>
    <property type="match status" value="1"/>
</dbReference>
<evidence type="ECO:0000256" key="3">
    <source>
        <dbReference type="ARBA" id="ARBA00012418"/>
    </source>
</evidence>
<evidence type="ECO:0000256" key="11">
    <source>
        <dbReference type="ARBA" id="ARBA00023163"/>
    </source>
</evidence>
<dbReference type="InterPro" id="IPR042102">
    <property type="entry name" value="RNA_pol_Rpb1_3_sf"/>
</dbReference>
<dbReference type="Gene3D" id="1.10.287.610">
    <property type="entry name" value="Helix hairpin bin"/>
    <property type="match status" value="1"/>
</dbReference>
<dbReference type="GO" id="GO:0006412">
    <property type="term" value="P:translation"/>
    <property type="evidence" value="ECO:0007669"/>
    <property type="project" value="InterPro"/>
</dbReference>
<dbReference type="GO" id="GO:0003899">
    <property type="term" value="F:DNA-directed RNA polymerase activity"/>
    <property type="evidence" value="ECO:0007669"/>
    <property type="project" value="UniProtKB-EC"/>
</dbReference>
<evidence type="ECO:0000256" key="2">
    <source>
        <dbReference type="ARBA" id="ARBA00006242"/>
    </source>
</evidence>
<keyword evidence="5" id="KW-0934">Plastid</keyword>
<dbReference type="PANTHER" id="PTHR34995">
    <property type="entry name" value="DNA-DIRECTED RNA POLYMERASE SUBUNIT BETA"/>
    <property type="match status" value="1"/>
</dbReference>
<evidence type="ECO:0000256" key="1">
    <source>
        <dbReference type="ARBA" id="ARBA00004474"/>
    </source>
</evidence>
<keyword evidence="17" id="KW-1185">Reference proteome</keyword>
<dbReference type="InterPro" id="IPR001865">
    <property type="entry name" value="Ribosomal_uS2"/>
</dbReference>
<evidence type="ECO:0000256" key="9">
    <source>
        <dbReference type="ARBA" id="ARBA00022833"/>
    </source>
</evidence>
<dbReference type="PANTHER" id="PTHR34995:SF1">
    <property type="entry name" value="DNA-DIRECTED RNA POLYMERASE SUBUNIT BETA"/>
    <property type="match status" value="1"/>
</dbReference>
<dbReference type="AlphaFoldDB" id="A0AAV7DR53"/>
<dbReference type="InterPro" id="IPR050254">
    <property type="entry name" value="RNA_pol_beta''_euk"/>
</dbReference>
<keyword evidence="11" id="KW-0804">Transcription</keyword>
<dbReference type="GO" id="GO:0003735">
    <property type="term" value="F:structural constituent of ribosome"/>
    <property type="evidence" value="ECO:0007669"/>
    <property type="project" value="InterPro"/>
</dbReference>
<keyword evidence="12" id="KW-0687">Ribonucleoprotein</keyword>
<dbReference type="PROSITE" id="PS00963">
    <property type="entry name" value="RIBOSOMAL_S2_2"/>
    <property type="match status" value="1"/>
</dbReference>
<comment type="similarity">
    <text evidence="2">Belongs to the universal ribosomal protein uS2 family.</text>
</comment>
<dbReference type="Pfam" id="PF05000">
    <property type="entry name" value="RNA_pol_Rpb1_4"/>
    <property type="match status" value="1"/>
</dbReference>
<dbReference type="InterPro" id="IPR012756">
    <property type="entry name" value="DNA-dir_RpoC2_beta_pp"/>
</dbReference>
<evidence type="ECO:0000313" key="17">
    <source>
        <dbReference type="Proteomes" id="UP000825729"/>
    </source>
</evidence>
<reference evidence="16 17" key="1">
    <citation type="submission" date="2021-07" db="EMBL/GenBank/DDBJ databases">
        <title>The Aristolochia fimbriata genome: insights into angiosperm evolution, floral development and chemical biosynthesis.</title>
        <authorList>
            <person name="Jiao Y."/>
        </authorList>
    </citation>
    <scope>NUCLEOTIDE SEQUENCE [LARGE SCALE GENOMIC DNA]</scope>
    <source>
        <strain evidence="16">IBCAS-2021</strain>
        <tissue evidence="16">Leaf</tissue>
    </source>
</reference>
<evidence type="ECO:0000256" key="5">
    <source>
        <dbReference type="ARBA" id="ARBA00022640"/>
    </source>
</evidence>
<evidence type="ECO:0000256" key="10">
    <source>
        <dbReference type="ARBA" id="ARBA00022980"/>
    </source>
</evidence>
<evidence type="ECO:0000256" key="7">
    <source>
        <dbReference type="ARBA" id="ARBA00022695"/>
    </source>
</evidence>
<gene>
    <name evidence="16" type="ORF">H6P81_021355</name>
</gene>
<protein>
    <recommendedName>
        <fullName evidence="13">Small ribosomal subunit protein uS2c</fullName>
        <ecNumber evidence="3">2.7.7.6</ecNumber>
    </recommendedName>
</protein>
<evidence type="ECO:0000256" key="6">
    <source>
        <dbReference type="ARBA" id="ARBA00022679"/>
    </source>
</evidence>
<feature type="domain" description="RNA polymerase Rpb1" evidence="14">
    <location>
        <begin position="176"/>
        <end position="366"/>
    </location>
</feature>
<evidence type="ECO:0000256" key="13">
    <source>
        <dbReference type="ARBA" id="ARBA00035155"/>
    </source>
</evidence>
<dbReference type="InterPro" id="IPR007083">
    <property type="entry name" value="RNA_pol_Rpb1_4"/>
</dbReference>
<dbReference type="GO" id="GO:0009536">
    <property type="term" value="C:plastid"/>
    <property type="evidence" value="ECO:0007669"/>
    <property type="project" value="UniProtKB-SubCell"/>
</dbReference>
<sequence>MEVLMAERPDLVFHNKVIDGTAMKRLISRLIDHFGMAYTSHILDQVKTLGFRQATATSISLGIDDLLTIPSKGWLVQDAEQQSLILEKHHHYGNVHAVEKLRQSIEIWYATSEYLRQEMHLNFRMTDPSNPVHIMSFSGARGNASQVHQLVGMRGLMSDPQGQMIDLPIQSNLREGLSLTEYIISCYGARKGVVDTAVRTSDAGYLTRRLVEVVQHIVVRRTDCGTIRGISVSPQNGMTEKMLIQTLIGRVLADDVYMGLRCIAARNQDIGIGLVNRFITFQAQPIYIRTPFTCRSTSWICRLCYGRSPTHGDLVELGEAVGIIAGQSIGEPGTQLTLRTFHTGGVFTGGTAEQVRAPFNGKIQFNEDLVHPTRTRHGHPAFLCYIDLYVTIESQGIIHSVNIPPKSFLLVQNGQYVESEQVIAEIRAGTSTLNFKERVRKHIYSDSEGEMHWSTDVYHAPEYTYGNVHLLPKTSHLWILSGTRADLIDKAADSVAAAAIKVRCHYVNKKKWLGGMLTNWSTTETRLHKFRDLRVEAGKLKRLPKRDAAMLKRQLSHLQTYLGGIKYMTELPDIVIIVDQQEEYTALRECITLGIPTICLIDTNCDPDLADISIPANDDAIASIRLILNKLVSAICEGRSSYIRNR</sequence>
<accession>A0AAV7DR53</accession>
<dbReference type="Pfam" id="PF00318">
    <property type="entry name" value="Ribosomal_S2"/>
    <property type="match status" value="1"/>
</dbReference>
<dbReference type="CDD" id="cd01425">
    <property type="entry name" value="RPS2"/>
    <property type="match status" value="1"/>
</dbReference>
<dbReference type="FunFam" id="1.10.132.30:FF:000002">
    <property type="entry name" value="DNA-directed RNA polymerase subunit beta"/>
    <property type="match status" value="1"/>
</dbReference>
<comment type="subcellular location">
    <subcellularLocation>
        <location evidence="1">Plastid</location>
    </subcellularLocation>
</comment>
<dbReference type="NCBIfam" id="TIGR02388">
    <property type="entry name" value="rpoC2_cyan"/>
    <property type="match status" value="1"/>
</dbReference>
<dbReference type="GO" id="GO:0003677">
    <property type="term" value="F:DNA binding"/>
    <property type="evidence" value="ECO:0007669"/>
    <property type="project" value="InterPro"/>
</dbReference>
<comment type="caution">
    <text evidence="16">The sequence shown here is derived from an EMBL/GenBank/DDBJ whole genome shotgun (WGS) entry which is preliminary data.</text>
</comment>
<keyword evidence="8" id="KW-0479">Metal-binding</keyword>
<dbReference type="Gene3D" id="3.40.50.10490">
    <property type="entry name" value="Glucose-6-phosphate isomerase like protein, domain 1"/>
    <property type="match status" value="1"/>
</dbReference>
<feature type="domain" description="RNA polymerase Rpb1" evidence="15">
    <location>
        <begin position="97"/>
        <end position="161"/>
    </location>
</feature>
<evidence type="ECO:0000259" key="14">
    <source>
        <dbReference type="Pfam" id="PF04998"/>
    </source>
</evidence>
<dbReference type="EC" id="2.7.7.6" evidence="3"/>
<proteinExistence type="inferred from homology"/>
<name>A0AAV7DR53_ARIFI</name>
<dbReference type="SUPFAM" id="SSF64484">
    <property type="entry name" value="beta and beta-prime subunits of DNA dependent RNA-polymerase"/>
    <property type="match status" value="1"/>
</dbReference>
<keyword evidence="4" id="KW-0240">DNA-directed RNA polymerase</keyword>
<dbReference type="GO" id="GO:0000428">
    <property type="term" value="C:DNA-directed RNA polymerase complex"/>
    <property type="evidence" value="ECO:0007669"/>
    <property type="project" value="UniProtKB-KW"/>
</dbReference>
<dbReference type="FunFam" id="3.40.50.10490:FF:000101">
    <property type="match status" value="1"/>
</dbReference>
<evidence type="ECO:0000256" key="4">
    <source>
        <dbReference type="ARBA" id="ARBA00022478"/>
    </source>
</evidence>
<organism evidence="16 17">
    <name type="scientific">Aristolochia fimbriata</name>
    <name type="common">White veined hardy Dutchman's pipe vine</name>
    <dbReference type="NCBI Taxonomy" id="158543"/>
    <lineage>
        <taxon>Eukaryota</taxon>
        <taxon>Viridiplantae</taxon>
        <taxon>Streptophyta</taxon>
        <taxon>Embryophyta</taxon>
        <taxon>Tracheophyta</taxon>
        <taxon>Spermatophyta</taxon>
        <taxon>Magnoliopsida</taxon>
        <taxon>Magnoliidae</taxon>
        <taxon>Piperales</taxon>
        <taxon>Aristolochiaceae</taxon>
        <taxon>Aristolochia</taxon>
    </lineage>
</organism>
<dbReference type="GO" id="GO:0015935">
    <property type="term" value="C:small ribosomal subunit"/>
    <property type="evidence" value="ECO:0007669"/>
    <property type="project" value="InterPro"/>
</dbReference>
<dbReference type="HAMAP" id="MF_00291_B">
    <property type="entry name" value="Ribosomal_uS2_B"/>
    <property type="match status" value="1"/>
</dbReference>
<dbReference type="InterPro" id="IPR038120">
    <property type="entry name" value="Rpb1_funnel_sf"/>
</dbReference>
<dbReference type="InterPro" id="IPR018130">
    <property type="entry name" value="Ribosomal_uS2_CS"/>
</dbReference>
<keyword evidence="7" id="KW-0548">Nucleotidyltransferase</keyword>
<dbReference type="FunFam" id="1.10.287.610:FF:000001">
    <property type="entry name" value="30S ribosomal protein S2"/>
    <property type="match status" value="1"/>
</dbReference>
<dbReference type="InterPro" id="IPR005706">
    <property type="entry name" value="Ribosomal_uS2_bac/mit/plastid"/>
</dbReference>
<dbReference type="Gene3D" id="1.10.132.30">
    <property type="match status" value="1"/>
</dbReference>
<keyword evidence="6" id="KW-0808">Transferase</keyword>
<evidence type="ECO:0000259" key="15">
    <source>
        <dbReference type="Pfam" id="PF05000"/>
    </source>
</evidence>